<evidence type="ECO:0000256" key="1">
    <source>
        <dbReference type="SAM" id="MobiDB-lite"/>
    </source>
</evidence>
<feature type="region of interest" description="Disordered" evidence="1">
    <location>
        <begin position="1838"/>
        <end position="1857"/>
    </location>
</feature>
<feature type="region of interest" description="Disordered" evidence="1">
    <location>
        <begin position="157"/>
        <end position="178"/>
    </location>
</feature>
<feature type="compositionally biased region" description="Basic and acidic residues" evidence="1">
    <location>
        <begin position="234"/>
        <end position="250"/>
    </location>
</feature>
<dbReference type="PANTHER" id="PTHR47340">
    <property type="entry name" value="DUPLICATED HOMEODOMAIN-LIKE SUPERFAMILY PROTEIN"/>
    <property type="match status" value="1"/>
</dbReference>
<feature type="region of interest" description="Disordered" evidence="1">
    <location>
        <begin position="1674"/>
        <end position="1710"/>
    </location>
</feature>
<feature type="compositionally biased region" description="Low complexity" evidence="1">
    <location>
        <begin position="217"/>
        <end position="227"/>
    </location>
</feature>
<feature type="compositionally biased region" description="Polar residues" evidence="1">
    <location>
        <begin position="1838"/>
        <end position="1848"/>
    </location>
</feature>
<proteinExistence type="predicted"/>
<keyword evidence="2" id="KW-0472">Membrane</keyword>
<feature type="compositionally biased region" description="Low complexity" evidence="1">
    <location>
        <begin position="1674"/>
        <end position="1689"/>
    </location>
</feature>
<feature type="region of interest" description="Disordered" evidence="1">
    <location>
        <begin position="214"/>
        <end position="569"/>
    </location>
</feature>
<dbReference type="HOGENOM" id="CLU_002941_0_0_1"/>
<dbReference type="eggNOG" id="KOG1878">
    <property type="taxonomic scope" value="Eukaryota"/>
</dbReference>
<keyword evidence="2" id="KW-1133">Transmembrane helix</keyword>
<feature type="region of interest" description="Disordered" evidence="1">
    <location>
        <begin position="661"/>
        <end position="704"/>
    </location>
</feature>
<feature type="transmembrane region" description="Helical" evidence="2">
    <location>
        <begin position="28"/>
        <end position="47"/>
    </location>
</feature>
<dbReference type="InterPro" id="IPR017884">
    <property type="entry name" value="SANT_dom"/>
</dbReference>
<feature type="compositionally biased region" description="Low complexity" evidence="1">
    <location>
        <begin position="431"/>
        <end position="449"/>
    </location>
</feature>
<feature type="transmembrane region" description="Helical" evidence="2">
    <location>
        <begin position="59"/>
        <end position="78"/>
    </location>
</feature>
<sequence length="1857" mass="200865">MWEEPDRARTWASTAGASRPATRRRRRGRGFGVGGEVVVVVVFFLGLPVRGSASSERSWPLIVGAGAASSVFLPLLSLPHLSPLLLSFLLLPCAAPASVSASTAAVLPARRSARLRRRCRLADVGFSAPAPLPASTPVASPPPPPLVRVAVKGGLDEYVSGGGGDRRPATTDKRRRRRRRRLCWGRREGGGGAAELASSPRLCDLRRRPELGIRAGWTTTTTTTTTPWMPPPPPDRRDFLYRDGRRHDGDPLPPPAPTPPRWRDSPYHPPPPPPPLRDHSRPSPRRTPSSASSDGYYRQGGGSYDRSYPDESLGYTPSRSDRYWLDDDGGGGGYKGFSRYGGGGGGGSRRDGRDIRGSYRRSPFRGYGSDFSRNHQEHPPPPLRRSPLRSVAVPMSYDPPGDRADRGDRDHHHRVTPWRLLRRRESRSDAADAAGAGPVPVGQAATVAASEKDVSARSSAVAAPQVSHEEAPRKKPRLGWGQGLAKYEKQKVQGPAESAEAVAEGSPTATEQKGVTHTPAPAPCASPVAAPSPAPCASPVAVPSPAPCASPVVAPSPAPPCKSPVPEDKSCELTANTVTESNKNIPGPDVQACNNEVPTKLDQLEGDPIDSLAKVLSELVQHEDSCSGDSKRLSNVSKLLLLKESISKELEKTELEIDSLEGELKSVNAEARNRTLKDPPSAVTYAQNPSPSPVKEQGELTPSPKIPVEQDAYVKGSDLMEVETAQAHNAKAVSSEESVACPGDAPGQVPAAADIIPSDPCGKTGSGIDVDIEQHEENPCQDNFNAMKADGSSDLTTRPCSYRNVKYNLMDQIIAANRSEANKNSQLLFKPVPADRSNLDLLASSYLSSQMKNDVIIKKKHAILKNRQRFKEQILTFKFRVLRHLWKEDVRLLSVRKQRSKSHKRTDQSNRASQSGSQRQRSSNRSRLAVPAGNLSTFPITEMSDVANKLFSEFQLKRCRNYLKMPALIIDEKEKACAKFVSKNGLVEDPVSVEKERALINPWIQEEKEIFMEKLATFGKDFSKISSFLQHKTTADCIEFYYKHHKSDSFREVKKLLDLRQQQQPASNYLGAVSGKKWNPEANAASLDMLGVATEVAAQGLEYVNEVKKNSAKSILRTVCGADNSTKGSEDCVGDVSLHEKESVAADVLAGICGTLSPEGMGSCITSSADPGQKIGIISRMEHLLTPEADKNFDDDGTLSDQECEVDIVDWNDDEKSSFIEAMNRYGKDFARISSYVKSKSFEQCKVFFSKARKSLGLDMIHQGAADAGFPTGDANGGRSGTDGACVAEMDSAICSAQSCPKMEIDACPVSGEIQGHNPLSDIASRQPEADKSNEPDVVDINVKEGGSKAEKDCSILVDHKQLREDTHQTSYARIDINCPESTDKLQDIEDVTPVDMHGDDLMATSIEQPLVEQPVAAHVETRSSLHSEGIGMDVSRIEGCSHESAIGKGGKSTPSVCLPANGVSKENIIHFSNMDGASSISPAFTSNYQQSKLADSIQSKPKPLTPKDLMPVQFSSSLPDPTSICFEGIAAITTPNFEDHGNRASIASGAKDVNMFQTFKDQCSNRHDALFSNVDGYMQQRRNSHFGTEVCGLSESTDISQSDQFAVSKFQNGRSSSLGLSNGNLGVLSTGRREEAREGLFRPSSVKASAGNEEQQKRPGDVKLFGQILSHQSSLQSSGSSVHVSKSKPPSPKVDKSASSRLLSNPRERLVYSSRPPSIVNLGLEERAMRSFDHMDGRTIQPEPMVMVAKCQRSSAGVPVYSTKNGALSVFAEFQQPSMPPHTSDHKLLENFADLHKRNGIELLSGFQQPGRLGGAGVLVSGVSDPVAALKAQYGSGSKMLSSSNDVDTWKDIGSR</sequence>
<feature type="region of interest" description="Disordered" evidence="1">
    <location>
        <begin position="1622"/>
        <end position="1660"/>
    </location>
</feature>
<dbReference type="SMART" id="SM00717">
    <property type="entry name" value="SANT"/>
    <property type="match status" value="2"/>
</dbReference>
<feature type="domain" description="SANT" evidence="3">
    <location>
        <begin position="998"/>
        <end position="1049"/>
    </location>
</feature>
<dbReference type="PANTHER" id="PTHR47340:SF1">
    <property type="entry name" value="DUPLICATED HOMEODOMAIN-LIKE SUPERFAMILY PROTEIN"/>
    <property type="match status" value="1"/>
</dbReference>
<dbReference type="Gramene" id="OPUNC05G01900.2">
    <property type="protein sequence ID" value="OPUNC05G01900.2"/>
    <property type="gene ID" value="OPUNC05G01900"/>
</dbReference>
<dbReference type="STRING" id="4537.A0A0E0KY30"/>
<dbReference type="Pfam" id="PF00249">
    <property type="entry name" value="Myb_DNA-binding"/>
    <property type="match status" value="1"/>
</dbReference>
<feature type="compositionally biased region" description="Low complexity" evidence="1">
    <location>
        <begin position="909"/>
        <end position="927"/>
    </location>
</feature>
<feature type="domain" description="SANT" evidence="3">
    <location>
        <begin position="1210"/>
        <end position="1257"/>
    </location>
</feature>
<organism evidence="4">
    <name type="scientific">Oryza punctata</name>
    <name type="common">Red rice</name>
    <dbReference type="NCBI Taxonomy" id="4537"/>
    <lineage>
        <taxon>Eukaryota</taxon>
        <taxon>Viridiplantae</taxon>
        <taxon>Streptophyta</taxon>
        <taxon>Embryophyta</taxon>
        <taxon>Tracheophyta</taxon>
        <taxon>Spermatophyta</taxon>
        <taxon>Magnoliopsida</taxon>
        <taxon>Liliopsida</taxon>
        <taxon>Poales</taxon>
        <taxon>Poaceae</taxon>
        <taxon>BOP clade</taxon>
        <taxon>Oryzoideae</taxon>
        <taxon>Oryzeae</taxon>
        <taxon>Oryzinae</taxon>
        <taxon>Oryza</taxon>
    </lineage>
</organism>
<protein>
    <recommendedName>
        <fullName evidence="3">SANT domain-containing protein</fullName>
    </recommendedName>
</protein>
<dbReference type="CDD" id="cd00167">
    <property type="entry name" value="SANT"/>
    <property type="match status" value="1"/>
</dbReference>
<evidence type="ECO:0000313" key="4">
    <source>
        <dbReference type="EnsemblPlants" id="OPUNC05G01900.2"/>
    </source>
</evidence>
<dbReference type="PROSITE" id="PS51293">
    <property type="entry name" value="SANT"/>
    <property type="match status" value="2"/>
</dbReference>
<feature type="compositionally biased region" description="Pro residues" evidence="1">
    <location>
        <begin position="520"/>
        <end position="563"/>
    </location>
</feature>
<feature type="compositionally biased region" description="Basic and acidic residues" evidence="1">
    <location>
        <begin position="400"/>
        <end position="410"/>
    </location>
</feature>
<dbReference type="OMA" id="HRVTPWR"/>
<dbReference type="SUPFAM" id="SSF46689">
    <property type="entry name" value="Homeodomain-like"/>
    <property type="match status" value="2"/>
</dbReference>
<feature type="compositionally biased region" description="Basic and acidic residues" evidence="1">
    <location>
        <begin position="1632"/>
        <end position="1641"/>
    </location>
</feature>
<keyword evidence="2" id="KW-0812">Transmembrane</keyword>
<feature type="compositionally biased region" description="Pro residues" evidence="1">
    <location>
        <begin position="251"/>
        <end position="260"/>
    </location>
</feature>
<dbReference type="InterPro" id="IPR009057">
    <property type="entry name" value="Homeodomain-like_sf"/>
</dbReference>
<evidence type="ECO:0000259" key="3">
    <source>
        <dbReference type="PROSITE" id="PS51293"/>
    </source>
</evidence>
<feature type="transmembrane region" description="Helical" evidence="2">
    <location>
        <begin position="85"/>
        <end position="107"/>
    </location>
</feature>
<dbReference type="InterPro" id="IPR001005">
    <property type="entry name" value="SANT/Myb"/>
</dbReference>
<dbReference type="Gene3D" id="1.10.10.60">
    <property type="entry name" value="Homeodomain-like"/>
    <property type="match status" value="1"/>
</dbReference>
<feature type="region of interest" description="Disordered" evidence="1">
    <location>
        <begin position="1"/>
        <end position="26"/>
    </location>
</feature>
<feature type="region of interest" description="Disordered" evidence="1">
    <location>
        <begin position="897"/>
        <end position="928"/>
    </location>
</feature>
<feature type="compositionally biased region" description="Gly residues" evidence="1">
    <location>
        <begin position="330"/>
        <end position="347"/>
    </location>
</feature>
<evidence type="ECO:0000313" key="5">
    <source>
        <dbReference type="Proteomes" id="UP000026962"/>
    </source>
</evidence>
<keyword evidence="5" id="KW-1185">Reference proteome</keyword>
<dbReference type="EnsemblPlants" id="OPUNC05G01900.2">
    <property type="protein sequence ID" value="OPUNC05G01900.2"/>
    <property type="gene ID" value="OPUNC05G01900"/>
</dbReference>
<feature type="compositionally biased region" description="Basic and acidic residues" evidence="1">
    <location>
        <begin position="348"/>
        <end position="357"/>
    </location>
</feature>
<evidence type="ECO:0000256" key="2">
    <source>
        <dbReference type="SAM" id="Phobius"/>
    </source>
</evidence>
<name>A0A0E0KY30_ORYPU</name>
<dbReference type="Gene3D" id="1.20.58.1880">
    <property type="match status" value="1"/>
</dbReference>
<dbReference type="Proteomes" id="UP000026962">
    <property type="component" value="Chromosome 5"/>
</dbReference>
<accession>A0A0E0KY30</accession>
<reference evidence="4" key="1">
    <citation type="submission" date="2015-04" db="UniProtKB">
        <authorList>
            <consortium name="EnsemblPlants"/>
        </authorList>
    </citation>
    <scope>IDENTIFICATION</scope>
</reference>
<feature type="compositionally biased region" description="Low complexity" evidence="1">
    <location>
        <begin position="1622"/>
        <end position="1631"/>
    </location>
</feature>
<feature type="compositionally biased region" description="Basic residues" evidence="1">
    <location>
        <begin position="411"/>
        <end position="425"/>
    </location>
</feature>
<reference evidence="4" key="2">
    <citation type="submission" date="2018-05" db="EMBL/GenBank/DDBJ databases">
        <title>OpunRS2 (Oryza punctata Reference Sequence Version 2).</title>
        <authorList>
            <person name="Zhang J."/>
            <person name="Kudrna D."/>
            <person name="Lee S."/>
            <person name="Talag J."/>
            <person name="Welchert J."/>
            <person name="Wing R.A."/>
        </authorList>
    </citation>
    <scope>NUCLEOTIDE SEQUENCE [LARGE SCALE GENOMIC DNA]</scope>
</reference>